<evidence type="ECO:0000313" key="2">
    <source>
        <dbReference type="Proteomes" id="UP001519460"/>
    </source>
</evidence>
<keyword evidence="2" id="KW-1185">Reference proteome</keyword>
<organism evidence="1 2">
    <name type="scientific">Batillaria attramentaria</name>
    <dbReference type="NCBI Taxonomy" id="370345"/>
    <lineage>
        <taxon>Eukaryota</taxon>
        <taxon>Metazoa</taxon>
        <taxon>Spiralia</taxon>
        <taxon>Lophotrochozoa</taxon>
        <taxon>Mollusca</taxon>
        <taxon>Gastropoda</taxon>
        <taxon>Caenogastropoda</taxon>
        <taxon>Sorbeoconcha</taxon>
        <taxon>Cerithioidea</taxon>
        <taxon>Batillariidae</taxon>
        <taxon>Batillaria</taxon>
    </lineage>
</organism>
<evidence type="ECO:0000313" key="1">
    <source>
        <dbReference type="EMBL" id="KAK7453915.1"/>
    </source>
</evidence>
<proteinExistence type="predicted"/>
<dbReference type="AlphaFoldDB" id="A0ABD0J2D6"/>
<feature type="non-terminal residue" evidence="1">
    <location>
        <position position="1"/>
    </location>
</feature>
<sequence>TSSPLPDDSDTFRCTHVAQTCPFSRVFSVPAILYSLSPSAVCQHLTKVNFKGAACRPSERQINCDNDLISPAWSSSDPL</sequence>
<comment type="caution">
    <text evidence="1">The sequence shown here is derived from an EMBL/GenBank/DDBJ whole genome shotgun (WGS) entry which is preliminary data.</text>
</comment>
<feature type="non-terminal residue" evidence="1">
    <location>
        <position position="79"/>
    </location>
</feature>
<protein>
    <submittedName>
        <fullName evidence="1">Uncharacterized protein</fullName>
    </submittedName>
</protein>
<accession>A0ABD0J2D6</accession>
<gene>
    <name evidence="1" type="ORF">BaRGS_00039621</name>
</gene>
<dbReference type="Proteomes" id="UP001519460">
    <property type="component" value="Unassembled WGS sequence"/>
</dbReference>
<reference evidence="1 2" key="1">
    <citation type="journal article" date="2023" name="Sci. Data">
        <title>Genome assembly of the Korean intertidal mud-creeper Batillaria attramentaria.</title>
        <authorList>
            <person name="Patra A.K."/>
            <person name="Ho P.T."/>
            <person name="Jun S."/>
            <person name="Lee S.J."/>
            <person name="Kim Y."/>
            <person name="Won Y.J."/>
        </authorList>
    </citation>
    <scope>NUCLEOTIDE SEQUENCE [LARGE SCALE GENOMIC DNA]</scope>
    <source>
        <strain evidence="1">Wonlab-2016</strain>
    </source>
</reference>
<name>A0ABD0J2D6_9CAEN</name>
<dbReference type="EMBL" id="JACVVK020000707">
    <property type="protein sequence ID" value="KAK7453915.1"/>
    <property type="molecule type" value="Genomic_DNA"/>
</dbReference>